<dbReference type="GO" id="GO:0008977">
    <property type="term" value="F:prephenate dehydrogenase (NAD+) activity"/>
    <property type="evidence" value="ECO:0007669"/>
    <property type="project" value="InterPro"/>
</dbReference>
<dbReference type="InterPro" id="IPR059064">
    <property type="entry name" value="TYRAAT2_C"/>
</dbReference>
<accession>A0A9D4V968</accession>
<evidence type="ECO:0000313" key="3">
    <source>
        <dbReference type="EMBL" id="KAI5081872.1"/>
    </source>
</evidence>
<gene>
    <name evidence="3" type="ORF">GOP47_0001615</name>
</gene>
<organism evidence="3 4">
    <name type="scientific">Adiantum capillus-veneris</name>
    <name type="common">Maidenhair fern</name>
    <dbReference type="NCBI Taxonomy" id="13818"/>
    <lineage>
        <taxon>Eukaryota</taxon>
        <taxon>Viridiplantae</taxon>
        <taxon>Streptophyta</taxon>
        <taxon>Embryophyta</taxon>
        <taxon>Tracheophyta</taxon>
        <taxon>Polypodiopsida</taxon>
        <taxon>Polypodiidae</taxon>
        <taxon>Polypodiales</taxon>
        <taxon>Pteridineae</taxon>
        <taxon>Pteridaceae</taxon>
        <taxon>Vittarioideae</taxon>
        <taxon>Adiantum</taxon>
    </lineage>
</organism>
<dbReference type="Pfam" id="PF03807">
    <property type="entry name" value="F420_oxidored"/>
    <property type="match status" value="1"/>
</dbReference>
<dbReference type="SUPFAM" id="SSF51735">
    <property type="entry name" value="NAD(P)-binding Rossmann-fold domains"/>
    <property type="match status" value="1"/>
</dbReference>
<dbReference type="OrthoDB" id="763796at2759"/>
<keyword evidence="1" id="KW-0560">Oxidoreductase</keyword>
<dbReference type="InterPro" id="IPR036291">
    <property type="entry name" value="NAD(P)-bd_dom_sf"/>
</dbReference>
<dbReference type="InterPro" id="IPR003099">
    <property type="entry name" value="Prephen_DH"/>
</dbReference>
<keyword evidence="4" id="KW-1185">Reference proteome</keyword>
<dbReference type="Gene3D" id="3.40.50.720">
    <property type="entry name" value="NAD(P)-binding Rossmann-like Domain"/>
    <property type="match status" value="1"/>
</dbReference>
<dbReference type="GO" id="GO:0004665">
    <property type="term" value="F:prephenate dehydrogenase (NADP+) activity"/>
    <property type="evidence" value="ECO:0007669"/>
    <property type="project" value="InterPro"/>
</dbReference>
<proteinExistence type="predicted"/>
<dbReference type="PROSITE" id="PS51176">
    <property type="entry name" value="PDH_ADH"/>
    <property type="match status" value="1"/>
</dbReference>
<comment type="caution">
    <text evidence="3">The sequence shown here is derived from an EMBL/GenBank/DDBJ whole genome shotgun (WGS) entry which is preliminary data.</text>
</comment>
<dbReference type="GO" id="GO:0033730">
    <property type="term" value="F:arogenate dehydrogenase (NADP+) activity"/>
    <property type="evidence" value="ECO:0007669"/>
    <property type="project" value="InterPro"/>
</dbReference>
<dbReference type="AlphaFoldDB" id="A0A9D4V968"/>
<evidence type="ECO:0000259" key="2">
    <source>
        <dbReference type="PROSITE" id="PS51176"/>
    </source>
</evidence>
<dbReference type="PANTHER" id="PTHR43207:SF4">
    <property type="entry name" value="AROGENATE DEHYDROGENASE 2, CHLOROPLASTIC"/>
    <property type="match status" value="1"/>
</dbReference>
<name>A0A9D4V968_ADICA</name>
<evidence type="ECO:0000313" key="4">
    <source>
        <dbReference type="Proteomes" id="UP000886520"/>
    </source>
</evidence>
<protein>
    <recommendedName>
        <fullName evidence="2">Prephenate/arogenate dehydrogenase domain-containing protein</fullName>
    </recommendedName>
</protein>
<dbReference type="EMBL" id="JABFUD020000003">
    <property type="protein sequence ID" value="KAI5081872.1"/>
    <property type="molecule type" value="Genomic_DNA"/>
</dbReference>
<dbReference type="InterPro" id="IPR028939">
    <property type="entry name" value="P5C_Rdtase_cat_N"/>
</dbReference>
<evidence type="ECO:0000256" key="1">
    <source>
        <dbReference type="ARBA" id="ARBA00023002"/>
    </source>
</evidence>
<dbReference type="PANTHER" id="PTHR43207">
    <property type="entry name" value="AROGENATE DEHYDROGENASE-RELATED"/>
    <property type="match status" value="1"/>
</dbReference>
<reference evidence="3" key="1">
    <citation type="submission" date="2021-01" db="EMBL/GenBank/DDBJ databases">
        <title>Adiantum capillus-veneris genome.</title>
        <authorList>
            <person name="Fang Y."/>
            <person name="Liao Q."/>
        </authorList>
    </citation>
    <scope>NUCLEOTIDE SEQUENCE</scope>
    <source>
        <strain evidence="3">H3</strain>
        <tissue evidence="3">Leaf</tissue>
    </source>
</reference>
<dbReference type="GO" id="GO:0006571">
    <property type="term" value="P:tyrosine biosynthetic process"/>
    <property type="evidence" value="ECO:0007669"/>
    <property type="project" value="InterPro"/>
</dbReference>
<dbReference type="InterPro" id="IPR045011">
    <property type="entry name" value="TYRAAT1/2"/>
</dbReference>
<dbReference type="Proteomes" id="UP000886520">
    <property type="component" value="Chromosome 2"/>
</dbReference>
<feature type="domain" description="Prephenate/arogenate dehydrogenase" evidence="2">
    <location>
        <begin position="139"/>
        <end position="417"/>
    </location>
</feature>
<dbReference type="Pfam" id="PF26213">
    <property type="entry name" value="TYRAAT1_C"/>
    <property type="match status" value="1"/>
</dbReference>
<sequence length="451" mass="50863">MEVRNGACLEMGEDPIVQGVEFVVQLHASSVDTIQGPCTQVKLAVHYVEGFFVGNAHKSRQCIFDSHVRSSIATSKDICTSLLQFVSATEAVRQPKLSRRAKRKKQESSWLCGNHSLPWSLVCKQGLRKAKQFKDQKKLKIGLVGFGNYGQFLAETMVKQGHTVLAHSRSDYSAIGRKMRVHFFRDADDFCEEHPEVIVLCTSILSTEGVLQALPLQRLRRNTLFVDVLSVKEFPKNLLLQVLPTEFDVLCTHPMFGPQSGRGSWRNLPFVYDRVRIGKGTRDQRCEKFLDIFCSEGCRMVEMSCEEHDRHAASSQFITHTVGRVLCKLGLNSTPINTKGYETLLDLVENTGGDSFDLYYGLFMYNINATEELDRLELAFDSVKKQLFSQLHNVLRSQLFERVSTEEIIPAPIRTVENTAVVSTQLAKSKQTASILDVENYSESLNSTSHK</sequence>